<gene>
    <name evidence="1" type="ORF">C922_05568</name>
</gene>
<dbReference type="GeneID" id="20040842"/>
<evidence type="ECO:0000313" key="1">
    <source>
        <dbReference type="EMBL" id="EUD64052.1"/>
    </source>
</evidence>
<dbReference type="EMBL" id="KI965559">
    <property type="protein sequence ID" value="EUD64052.1"/>
    <property type="molecule type" value="Genomic_DNA"/>
</dbReference>
<dbReference type="VEuPathDB" id="PlasmoDB:C922_05568"/>
<protein>
    <submittedName>
        <fullName evidence="1">Uncharacterized protein</fullName>
    </submittedName>
</protein>
<sequence>MSRRGYISYSECVYILLCSQCYTQILGDIRRRLILSMKCVLEKYENLDLSIRVAGLICIQYGIDPEFHVRDNLPINHSAPEIFIH</sequence>
<dbReference type="RefSeq" id="XP_008819361.1">
    <property type="nucleotide sequence ID" value="XM_008821139.1"/>
</dbReference>
<reference evidence="1 2" key="1">
    <citation type="submission" date="2013-02" db="EMBL/GenBank/DDBJ databases">
        <title>The Genome Sequence of Plasmodium inui San Antonio 1.</title>
        <authorList>
            <consortium name="The Broad Institute Genome Sequencing Platform"/>
            <consortium name="The Broad Institute Genome Sequencing Center for Infectious Disease"/>
            <person name="Neafsey D."/>
            <person name="Cheeseman I."/>
            <person name="Volkman S."/>
            <person name="Adams J."/>
            <person name="Walker B."/>
            <person name="Young S.K."/>
            <person name="Zeng Q."/>
            <person name="Gargeya S."/>
            <person name="Fitzgerald M."/>
            <person name="Haas B."/>
            <person name="Abouelleil A."/>
            <person name="Alvarado L."/>
            <person name="Arachchi H.M."/>
            <person name="Berlin A.M."/>
            <person name="Chapman S.B."/>
            <person name="Dewar J."/>
            <person name="Goldberg J."/>
            <person name="Griggs A."/>
            <person name="Gujja S."/>
            <person name="Hansen M."/>
            <person name="Howarth C."/>
            <person name="Imamovic A."/>
            <person name="Larimer J."/>
            <person name="McCowan C."/>
            <person name="Murphy C."/>
            <person name="Neiman D."/>
            <person name="Pearson M."/>
            <person name="Priest M."/>
            <person name="Roberts A."/>
            <person name="Saif S."/>
            <person name="Shea T."/>
            <person name="Sisk P."/>
            <person name="Sykes S."/>
            <person name="Wortman J."/>
            <person name="Nusbaum C."/>
            <person name="Birren B."/>
        </authorList>
    </citation>
    <scope>NUCLEOTIDE SEQUENCE [LARGE SCALE GENOMIC DNA]</scope>
    <source>
        <strain evidence="1 2">San Antonio 1</strain>
    </source>
</reference>
<keyword evidence="2" id="KW-1185">Reference proteome</keyword>
<name>W6ZT31_9APIC</name>
<evidence type="ECO:0000313" key="2">
    <source>
        <dbReference type="Proteomes" id="UP000030640"/>
    </source>
</evidence>
<accession>W6ZT31</accession>
<dbReference type="AlphaFoldDB" id="W6ZT31"/>
<organism evidence="1 2">
    <name type="scientific">Plasmodium inui San Antonio 1</name>
    <dbReference type="NCBI Taxonomy" id="1237626"/>
    <lineage>
        <taxon>Eukaryota</taxon>
        <taxon>Sar</taxon>
        <taxon>Alveolata</taxon>
        <taxon>Apicomplexa</taxon>
        <taxon>Aconoidasida</taxon>
        <taxon>Haemosporida</taxon>
        <taxon>Plasmodiidae</taxon>
        <taxon>Plasmodium</taxon>
        <taxon>Plasmodium (Plasmodium)</taxon>
    </lineage>
</organism>
<proteinExistence type="predicted"/>
<dbReference type="Proteomes" id="UP000030640">
    <property type="component" value="Unassembled WGS sequence"/>
</dbReference>